<evidence type="ECO:0000256" key="8">
    <source>
        <dbReference type="RuleBase" id="RU361139"/>
    </source>
</evidence>
<gene>
    <name evidence="11" type="ORF">PPAR00522_LOCUS15336</name>
</gene>
<evidence type="ECO:0000256" key="3">
    <source>
        <dbReference type="ARBA" id="ARBA00023002"/>
    </source>
</evidence>
<dbReference type="FunFam" id="3.40.50.970:FF:000013">
    <property type="entry name" value="Pyruvate dehydrogenase E1 component subunit alpha"/>
    <property type="match status" value="1"/>
</dbReference>
<evidence type="ECO:0000313" key="11">
    <source>
        <dbReference type="EMBL" id="CAD8781224.1"/>
    </source>
</evidence>
<organism evidence="11">
    <name type="scientific">Polytomella parva</name>
    <dbReference type="NCBI Taxonomy" id="51329"/>
    <lineage>
        <taxon>Eukaryota</taxon>
        <taxon>Viridiplantae</taxon>
        <taxon>Chlorophyta</taxon>
        <taxon>core chlorophytes</taxon>
        <taxon>Chlorophyceae</taxon>
        <taxon>CS clade</taxon>
        <taxon>Chlamydomonadales</taxon>
        <taxon>Chlamydomonadaceae</taxon>
        <taxon>Polytomella</taxon>
    </lineage>
</organism>
<evidence type="ECO:0000256" key="6">
    <source>
        <dbReference type="ARBA" id="ARBA00025211"/>
    </source>
</evidence>
<dbReference type="GO" id="GO:0006086">
    <property type="term" value="P:pyruvate decarboxylation to acetyl-CoA"/>
    <property type="evidence" value="ECO:0007669"/>
    <property type="project" value="InterPro"/>
</dbReference>
<dbReference type="InterPro" id="IPR050642">
    <property type="entry name" value="PDH_E1_Alpha_Subunit"/>
</dbReference>
<comment type="function">
    <text evidence="6">The pyruvate dehydrogenase complex catalyzes the overall conversion of pyruvate to acetyl-CoA and CO(2). It contains multiple copies of three enzymatic components: pyruvate dehydrogenase (E1), dihydrolipoamide acetyltransferase (E2) and lipoamide dehydrogenase (E3).</text>
</comment>
<dbReference type="CDD" id="cd02000">
    <property type="entry name" value="TPP_E1_PDC_ADC_BCADC"/>
    <property type="match status" value="1"/>
</dbReference>
<evidence type="ECO:0000256" key="1">
    <source>
        <dbReference type="ARBA" id="ARBA00001964"/>
    </source>
</evidence>
<comment type="catalytic activity">
    <reaction evidence="7 8">
        <text>N(6)-[(R)-lipoyl]-L-lysyl-[protein] + pyruvate + H(+) = N(6)-[(R)-S(8)-acetyldihydrolipoyl]-L-lysyl-[protein] + CO2</text>
        <dbReference type="Rhea" id="RHEA:19189"/>
        <dbReference type="Rhea" id="RHEA-COMP:10474"/>
        <dbReference type="Rhea" id="RHEA-COMP:10478"/>
        <dbReference type="ChEBI" id="CHEBI:15361"/>
        <dbReference type="ChEBI" id="CHEBI:15378"/>
        <dbReference type="ChEBI" id="CHEBI:16526"/>
        <dbReference type="ChEBI" id="CHEBI:83099"/>
        <dbReference type="ChEBI" id="CHEBI:83111"/>
        <dbReference type="EC" id="1.2.4.1"/>
    </reaction>
</comment>
<proteinExistence type="predicted"/>
<evidence type="ECO:0000256" key="2">
    <source>
        <dbReference type="ARBA" id="ARBA00011130"/>
    </source>
</evidence>
<feature type="region of interest" description="Disordered" evidence="9">
    <location>
        <begin position="1"/>
        <end position="29"/>
    </location>
</feature>
<dbReference type="Pfam" id="PF00676">
    <property type="entry name" value="E1_dh"/>
    <property type="match status" value="1"/>
</dbReference>
<dbReference type="PANTHER" id="PTHR11516:SF60">
    <property type="entry name" value="PYRUVATE DEHYDROGENASE E1 COMPONENT SUBUNIT ALPHA"/>
    <property type="match status" value="1"/>
</dbReference>
<evidence type="ECO:0000259" key="10">
    <source>
        <dbReference type="Pfam" id="PF00676"/>
    </source>
</evidence>
<evidence type="ECO:0000256" key="7">
    <source>
        <dbReference type="ARBA" id="ARBA00051231"/>
    </source>
</evidence>
<dbReference type="EMBL" id="HBFM01023681">
    <property type="protein sequence ID" value="CAD8781224.1"/>
    <property type="molecule type" value="Transcribed_RNA"/>
</dbReference>
<dbReference type="GO" id="GO:0004739">
    <property type="term" value="F:pyruvate dehydrogenase (acetyl-transferring) activity"/>
    <property type="evidence" value="ECO:0007669"/>
    <property type="project" value="UniProtKB-UniRule"/>
</dbReference>
<feature type="domain" description="Dehydrogenase E1 component" evidence="10">
    <location>
        <begin position="97"/>
        <end position="403"/>
    </location>
</feature>
<evidence type="ECO:0000256" key="4">
    <source>
        <dbReference type="ARBA" id="ARBA00023052"/>
    </source>
</evidence>
<dbReference type="AlphaFoldDB" id="A0A7S0VE74"/>
<comment type="cofactor">
    <cofactor evidence="1 8">
        <name>thiamine diphosphate</name>
        <dbReference type="ChEBI" id="CHEBI:58937"/>
    </cofactor>
</comment>
<protein>
    <recommendedName>
        <fullName evidence="8">Pyruvate dehydrogenase E1 component subunit alpha</fullName>
        <ecNumber evidence="8">1.2.4.1</ecNumber>
    </recommendedName>
</protein>
<dbReference type="SUPFAM" id="SSF52518">
    <property type="entry name" value="Thiamin diphosphate-binding fold (THDP-binding)"/>
    <property type="match status" value="1"/>
</dbReference>
<evidence type="ECO:0000256" key="9">
    <source>
        <dbReference type="SAM" id="MobiDB-lite"/>
    </source>
</evidence>
<keyword evidence="5 8" id="KW-0670">Pyruvate</keyword>
<feature type="region of interest" description="Disordered" evidence="9">
    <location>
        <begin position="44"/>
        <end position="82"/>
    </location>
</feature>
<dbReference type="PANTHER" id="PTHR11516">
    <property type="entry name" value="PYRUVATE DEHYDROGENASE E1 COMPONENT, ALPHA SUBUNIT BACTERIAL AND ORGANELLAR"/>
    <property type="match status" value="1"/>
</dbReference>
<dbReference type="InterPro" id="IPR001017">
    <property type="entry name" value="DH_E1"/>
</dbReference>
<sequence>MSLSLSRVSIGSKLSGKRNAVAKSLPSSPRTISVTVSSKRYSFVKSSSSTPPLRLAPSPSPLSPTSSTRVHSASASPSSTPAAVGISAETAKTLYYDMQLGRLFEEACAQLYYRGRLFGFVHLYSGQEAVSTGVISCLSAGDYVVSTYRDHVHALSRGVPARAVMAELYGKSTGTCRGQGGSMHIFSQPHNFLGGYAFIGEGIPVGLGAAFQSKYRVDVQGRDGPYDVTCSFFGDGTCNVGQFYECLNMAALYKLPHLFVVENNGWAIGMHHPRATAAPLGETSPRIDVKGPPFGVHSVRVDGMDVLKVRAAALEAIERARRGEGPTLMECETYRFRGHSLADPDELRDRNEKKAYLSRDPIPQLRSAVLTAGLLTETDLAEIDKKVNDVVQDAIDFAEKSAPPTRGQLFENVFADPRGFGIADGGKYRYELPGFSTGNSACI</sequence>
<comment type="subunit">
    <text evidence="2">Tetramer of 2 alpha and 2 beta subunits.</text>
</comment>
<accession>A0A7S0VE74</accession>
<keyword evidence="4 8" id="KW-0786">Thiamine pyrophosphate</keyword>
<dbReference type="Gene3D" id="3.40.50.970">
    <property type="match status" value="1"/>
</dbReference>
<dbReference type="EC" id="1.2.4.1" evidence="8"/>
<dbReference type="NCBIfam" id="TIGR03182">
    <property type="entry name" value="PDH_E1_alph_y"/>
    <property type="match status" value="1"/>
</dbReference>
<dbReference type="InterPro" id="IPR029061">
    <property type="entry name" value="THDP-binding"/>
</dbReference>
<evidence type="ECO:0000256" key="5">
    <source>
        <dbReference type="ARBA" id="ARBA00023317"/>
    </source>
</evidence>
<keyword evidence="3 8" id="KW-0560">Oxidoreductase</keyword>
<dbReference type="InterPro" id="IPR017597">
    <property type="entry name" value="Pyrv_DH_E1_asu_subgrp-y"/>
</dbReference>
<name>A0A7S0VE74_9CHLO</name>
<reference evidence="11" key="1">
    <citation type="submission" date="2021-01" db="EMBL/GenBank/DDBJ databases">
        <authorList>
            <person name="Corre E."/>
            <person name="Pelletier E."/>
            <person name="Niang G."/>
            <person name="Scheremetjew M."/>
            <person name="Finn R."/>
            <person name="Kale V."/>
            <person name="Holt S."/>
            <person name="Cochrane G."/>
            <person name="Meng A."/>
            <person name="Brown T."/>
            <person name="Cohen L."/>
        </authorList>
    </citation>
    <scope>NUCLEOTIDE SEQUENCE</scope>
    <source>
        <strain evidence="11">SAG 63-3</strain>
    </source>
</reference>